<comment type="caution">
    <text evidence="1">The sequence shown here is derived from an EMBL/GenBank/DDBJ whole genome shotgun (WGS) entry which is preliminary data.</text>
</comment>
<organism evidence="1 2">
    <name type="scientific">Mycolicibacterium canariasense</name>
    <name type="common">Mycobacterium canariasense</name>
    <dbReference type="NCBI Taxonomy" id="228230"/>
    <lineage>
        <taxon>Bacteria</taxon>
        <taxon>Bacillati</taxon>
        <taxon>Actinomycetota</taxon>
        <taxon>Actinomycetes</taxon>
        <taxon>Mycobacteriales</taxon>
        <taxon>Mycobacteriaceae</taxon>
        <taxon>Mycolicibacterium</taxon>
    </lineage>
</organism>
<reference evidence="2" key="1">
    <citation type="journal article" date="2016" name="Genome Announc.">
        <title>Draft Genome Sequences of Five Rapidly Growing Mycobacterium Species, M. thermoresistibile, M. fortuitum subsp. acetamidolyticum, M. canariasense, M. brisbanense, and M. novocastrense.</title>
        <authorList>
            <person name="Katahira K."/>
            <person name="Ogura Y."/>
            <person name="Gotoh Y."/>
            <person name="Hayashi T."/>
        </authorList>
    </citation>
    <scope>NUCLEOTIDE SEQUENCE [LARGE SCALE GENOMIC DNA]</scope>
    <source>
        <strain evidence="2">JCM15298</strain>
    </source>
</reference>
<gene>
    <name evidence="1" type="ORF">RMCC_2600</name>
</gene>
<dbReference type="Proteomes" id="UP000069443">
    <property type="component" value="Unassembled WGS sequence"/>
</dbReference>
<dbReference type="STRING" id="228230.RMCC_2600"/>
<protein>
    <submittedName>
        <fullName evidence="1">Membrane protein</fullName>
    </submittedName>
</protein>
<evidence type="ECO:0000313" key="1">
    <source>
        <dbReference type="EMBL" id="GAS95634.1"/>
    </source>
</evidence>
<sequence length="71" mass="7515">MGSTGSSRTARLMGLIGAGVGLAHFVDPRSFMAITGVAFPRNTQTYVYVNGGLETVIGLLFSRAQTRVIPK</sequence>
<proteinExistence type="predicted"/>
<dbReference type="RefSeq" id="WP_131805283.1">
    <property type="nucleotide sequence ID" value="NZ_BCSY01000039.1"/>
</dbReference>
<dbReference type="OrthoDB" id="3482508at2"/>
<keyword evidence="2" id="KW-1185">Reference proteome</keyword>
<dbReference type="AlphaFoldDB" id="A0A100WCS5"/>
<dbReference type="EMBL" id="BCSY01000039">
    <property type="protein sequence ID" value="GAS95634.1"/>
    <property type="molecule type" value="Genomic_DNA"/>
</dbReference>
<name>A0A100WCS5_MYCCR</name>
<accession>A0A100WCS5</accession>
<reference evidence="2" key="2">
    <citation type="submission" date="2016-02" db="EMBL/GenBank/DDBJ databases">
        <title>Draft genome sequence of five rapidly growing Mycobacterium species.</title>
        <authorList>
            <person name="Katahira K."/>
            <person name="Gotou Y."/>
            <person name="Iida K."/>
            <person name="Ogura Y."/>
            <person name="Hayashi T."/>
        </authorList>
    </citation>
    <scope>NUCLEOTIDE SEQUENCE [LARGE SCALE GENOMIC DNA]</scope>
    <source>
        <strain evidence="2">JCM15298</strain>
    </source>
</reference>
<evidence type="ECO:0000313" key="2">
    <source>
        <dbReference type="Proteomes" id="UP000069443"/>
    </source>
</evidence>